<accession>A0AAV0ZKC6</accession>
<reference evidence="2 3" key="1">
    <citation type="submission" date="2023-01" db="EMBL/GenBank/DDBJ databases">
        <authorList>
            <person name="Kreplak J."/>
        </authorList>
    </citation>
    <scope>NUCLEOTIDE SEQUENCE [LARGE SCALE GENOMIC DNA]</scope>
</reference>
<protein>
    <submittedName>
        <fullName evidence="2">Uncharacterized protein</fullName>
    </submittedName>
</protein>
<sequence>MLAEKLVRNKVDGLDEDPPNTEQPTMVQRGNQIKMVNPWKEICTEDTDLNCISHCDKNDLDAGGIMMDGLGFLFKGTITAPKGTFLLAILLVKEIYISQTAEFRKKKDT</sequence>
<dbReference type="AlphaFoldDB" id="A0AAV0ZKC6"/>
<evidence type="ECO:0000256" key="1">
    <source>
        <dbReference type="SAM" id="MobiDB-lite"/>
    </source>
</evidence>
<keyword evidence="3" id="KW-1185">Reference proteome</keyword>
<evidence type="ECO:0000313" key="3">
    <source>
        <dbReference type="Proteomes" id="UP001157006"/>
    </source>
</evidence>
<proteinExistence type="predicted"/>
<gene>
    <name evidence="2" type="ORF">VFH_II090200</name>
</gene>
<evidence type="ECO:0000313" key="2">
    <source>
        <dbReference type="EMBL" id="CAI8597618.1"/>
    </source>
</evidence>
<organism evidence="2 3">
    <name type="scientific">Vicia faba</name>
    <name type="common">Broad bean</name>
    <name type="synonym">Faba vulgaris</name>
    <dbReference type="NCBI Taxonomy" id="3906"/>
    <lineage>
        <taxon>Eukaryota</taxon>
        <taxon>Viridiplantae</taxon>
        <taxon>Streptophyta</taxon>
        <taxon>Embryophyta</taxon>
        <taxon>Tracheophyta</taxon>
        <taxon>Spermatophyta</taxon>
        <taxon>Magnoliopsida</taxon>
        <taxon>eudicotyledons</taxon>
        <taxon>Gunneridae</taxon>
        <taxon>Pentapetalae</taxon>
        <taxon>rosids</taxon>
        <taxon>fabids</taxon>
        <taxon>Fabales</taxon>
        <taxon>Fabaceae</taxon>
        <taxon>Papilionoideae</taxon>
        <taxon>50 kb inversion clade</taxon>
        <taxon>NPAAA clade</taxon>
        <taxon>Hologalegina</taxon>
        <taxon>IRL clade</taxon>
        <taxon>Fabeae</taxon>
        <taxon>Vicia</taxon>
    </lineage>
</organism>
<feature type="compositionally biased region" description="Basic and acidic residues" evidence="1">
    <location>
        <begin position="1"/>
        <end position="13"/>
    </location>
</feature>
<name>A0AAV0ZKC6_VICFA</name>
<dbReference type="Proteomes" id="UP001157006">
    <property type="component" value="Chromosome 2"/>
</dbReference>
<feature type="region of interest" description="Disordered" evidence="1">
    <location>
        <begin position="1"/>
        <end position="25"/>
    </location>
</feature>
<dbReference type="EMBL" id="OX451737">
    <property type="protein sequence ID" value="CAI8597618.1"/>
    <property type="molecule type" value="Genomic_DNA"/>
</dbReference>